<dbReference type="EC" id="1.6.99.-" evidence="7"/>
<dbReference type="InterPro" id="IPR036188">
    <property type="entry name" value="FAD/NAD-bd_sf"/>
</dbReference>
<dbReference type="SUPFAM" id="SSF51905">
    <property type="entry name" value="FAD/NAD(P)-binding domain"/>
    <property type="match status" value="1"/>
</dbReference>
<reference evidence="7 8" key="1">
    <citation type="submission" date="2019-02" db="EMBL/GenBank/DDBJ databases">
        <title>Deep-cultivation of Planctomycetes and their phenomic and genomic characterization uncovers novel biology.</title>
        <authorList>
            <person name="Wiegand S."/>
            <person name="Jogler M."/>
            <person name="Boedeker C."/>
            <person name="Pinto D."/>
            <person name="Vollmers J."/>
            <person name="Rivas-Marin E."/>
            <person name="Kohn T."/>
            <person name="Peeters S.H."/>
            <person name="Heuer A."/>
            <person name="Rast P."/>
            <person name="Oberbeckmann S."/>
            <person name="Bunk B."/>
            <person name="Jeske O."/>
            <person name="Meyerdierks A."/>
            <person name="Storesund J.E."/>
            <person name="Kallscheuer N."/>
            <person name="Luecker S."/>
            <person name="Lage O.M."/>
            <person name="Pohl T."/>
            <person name="Merkel B.J."/>
            <person name="Hornburger P."/>
            <person name="Mueller R.-W."/>
            <person name="Bruemmer F."/>
            <person name="Labrenz M."/>
            <person name="Spormann A.M."/>
            <person name="Op den Camp H."/>
            <person name="Overmann J."/>
            <person name="Amann R."/>
            <person name="Jetten M.S.M."/>
            <person name="Mascher T."/>
            <person name="Medema M.H."/>
            <person name="Devos D.P."/>
            <person name="Kaster A.-K."/>
            <person name="Ovreas L."/>
            <person name="Rohde M."/>
            <person name="Galperin M.Y."/>
            <person name="Jogler C."/>
        </authorList>
    </citation>
    <scope>NUCLEOTIDE SEQUENCE [LARGE SCALE GENOMIC DNA]</scope>
    <source>
        <strain evidence="7 8">Mal48</strain>
    </source>
</reference>
<dbReference type="PANTHER" id="PTHR42913:SF3">
    <property type="entry name" value="64 KDA MITOCHONDRIAL NADH DEHYDROGENASE (EUROFUNG)"/>
    <property type="match status" value="1"/>
</dbReference>
<dbReference type="GO" id="GO:0003955">
    <property type="term" value="F:NAD(P)H dehydrogenase (quinone) activity"/>
    <property type="evidence" value="ECO:0007669"/>
    <property type="project" value="TreeGrafter"/>
</dbReference>
<evidence type="ECO:0000256" key="3">
    <source>
        <dbReference type="ARBA" id="ARBA00022630"/>
    </source>
</evidence>
<gene>
    <name evidence="7" type="ORF">Mal48_14700</name>
</gene>
<dbReference type="InterPro" id="IPR051169">
    <property type="entry name" value="NADH-Q_oxidoreductase"/>
</dbReference>
<dbReference type="EMBL" id="CP036267">
    <property type="protein sequence ID" value="QDT32227.1"/>
    <property type="molecule type" value="Genomic_DNA"/>
</dbReference>
<dbReference type="RefSeq" id="WP_145197358.1">
    <property type="nucleotide sequence ID" value="NZ_CP036267.1"/>
</dbReference>
<evidence type="ECO:0000259" key="6">
    <source>
        <dbReference type="Pfam" id="PF07992"/>
    </source>
</evidence>
<evidence type="ECO:0000256" key="4">
    <source>
        <dbReference type="ARBA" id="ARBA00022827"/>
    </source>
</evidence>
<dbReference type="Gene3D" id="3.50.50.100">
    <property type="match status" value="1"/>
</dbReference>
<keyword evidence="4" id="KW-0274">FAD</keyword>
<keyword evidence="5 7" id="KW-0560">Oxidoreductase</keyword>
<evidence type="ECO:0000256" key="5">
    <source>
        <dbReference type="ARBA" id="ARBA00023002"/>
    </source>
</evidence>
<dbReference type="Proteomes" id="UP000315724">
    <property type="component" value="Chromosome"/>
</dbReference>
<dbReference type="KEGG" id="tpol:Mal48_14700"/>
<name>A0A517QL12_9PLAN</name>
<keyword evidence="3" id="KW-0285">Flavoprotein</keyword>
<dbReference type="Pfam" id="PF07992">
    <property type="entry name" value="Pyr_redox_2"/>
    <property type="match status" value="1"/>
</dbReference>
<sequence length="73" mass="8269">MNDLNERQRHQVVVIGGGFGGLETVRQLKKAEVDITLIDRRNFHTFQALLHQLAKGGLTPANIVARLYSIWSR</sequence>
<evidence type="ECO:0000256" key="2">
    <source>
        <dbReference type="ARBA" id="ARBA00005272"/>
    </source>
</evidence>
<feature type="domain" description="FAD/NAD(P)-binding" evidence="6">
    <location>
        <begin position="11"/>
        <end position="64"/>
    </location>
</feature>
<dbReference type="GO" id="GO:0019646">
    <property type="term" value="P:aerobic electron transport chain"/>
    <property type="evidence" value="ECO:0007669"/>
    <property type="project" value="TreeGrafter"/>
</dbReference>
<dbReference type="PANTHER" id="PTHR42913">
    <property type="entry name" value="APOPTOSIS-INDUCING FACTOR 1"/>
    <property type="match status" value="1"/>
</dbReference>
<evidence type="ECO:0000256" key="1">
    <source>
        <dbReference type="ARBA" id="ARBA00001974"/>
    </source>
</evidence>
<keyword evidence="8" id="KW-1185">Reference proteome</keyword>
<dbReference type="OrthoDB" id="9781621at2"/>
<dbReference type="AlphaFoldDB" id="A0A517QL12"/>
<comment type="cofactor">
    <cofactor evidence="1">
        <name>FAD</name>
        <dbReference type="ChEBI" id="CHEBI:57692"/>
    </cofactor>
</comment>
<protein>
    <submittedName>
        <fullName evidence="7">NADH dehydrogenase-like protein</fullName>
        <ecNumber evidence="7">1.6.99.-</ecNumber>
    </submittedName>
</protein>
<evidence type="ECO:0000313" key="7">
    <source>
        <dbReference type="EMBL" id="QDT32227.1"/>
    </source>
</evidence>
<accession>A0A517QL12</accession>
<proteinExistence type="inferred from homology"/>
<organism evidence="7 8">
    <name type="scientific">Thalassoglobus polymorphus</name>
    <dbReference type="NCBI Taxonomy" id="2527994"/>
    <lineage>
        <taxon>Bacteria</taxon>
        <taxon>Pseudomonadati</taxon>
        <taxon>Planctomycetota</taxon>
        <taxon>Planctomycetia</taxon>
        <taxon>Planctomycetales</taxon>
        <taxon>Planctomycetaceae</taxon>
        <taxon>Thalassoglobus</taxon>
    </lineage>
</organism>
<dbReference type="InterPro" id="IPR023753">
    <property type="entry name" value="FAD/NAD-binding_dom"/>
</dbReference>
<comment type="similarity">
    <text evidence="2">Belongs to the NADH dehydrogenase family.</text>
</comment>
<evidence type="ECO:0000313" key="8">
    <source>
        <dbReference type="Proteomes" id="UP000315724"/>
    </source>
</evidence>